<dbReference type="InterPro" id="IPR036237">
    <property type="entry name" value="Xyl_isomerase-like_sf"/>
</dbReference>
<organism evidence="2 3">
    <name type="scientific">Roseisalinus antarcticus</name>
    <dbReference type="NCBI Taxonomy" id="254357"/>
    <lineage>
        <taxon>Bacteria</taxon>
        <taxon>Pseudomonadati</taxon>
        <taxon>Pseudomonadota</taxon>
        <taxon>Alphaproteobacteria</taxon>
        <taxon>Rhodobacterales</taxon>
        <taxon>Roseobacteraceae</taxon>
        <taxon>Roseisalinus</taxon>
    </lineage>
</organism>
<feature type="domain" description="Xylose isomerase-like TIM barrel" evidence="1">
    <location>
        <begin position="73"/>
        <end position="242"/>
    </location>
</feature>
<protein>
    <submittedName>
        <fullName evidence="2">Xylose isomerase-like TIM barrel</fullName>
    </submittedName>
</protein>
<proteinExistence type="predicted"/>
<dbReference type="Gene3D" id="3.20.20.150">
    <property type="entry name" value="Divalent-metal-dependent TIM barrel enzymes"/>
    <property type="match status" value="1"/>
</dbReference>
<dbReference type="PANTHER" id="PTHR12110">
    <property type="entry name" value="HYDROXYPYRUVATE ISOMERASE"/>
    <property type="match status" value="1"/>
</dbReference>
<dbReference type="EMBL" id="FWFZ01000017">
    <property type="protein sequence ID" value="SLN64489.1"/>
    <property type="molecule type" value="Genomic_DNA"/>
</dbReference>
<evidence type="ECO:0000313" key="3">
    <source>
        <dbReference type="Proteomes" id="UP000193900"/>
    </source>
</evidence>
<reference evidence="2 3" key="1">
    <citation type="submission" date="2017-03" db="EMBL/GenBank/DDBJ databases">
        <authorList>
            <person name="Afonso C.L."/>
            <person name="Miller P.J."/>
            <person name="Scott M.A."/>
            <person name="Spackman E."/>
            <person name="Goraichik I."/>
            <person name="Dimitrov K.M."/>
            <person name="Suarez D.L."/>
            <person name="Swayne D.E."/>
        </authorList>
    </citation>
    <scope>NUCLEOTIDE SEQUENCE [LARGE SCALE GENOMIC DNA]</scope>
    <source>
        <strain evidence="2 3">CECT 7023</strain>
    </source>
</reference>
<name>A0A1Y5THL7_9RHOB</name>
<dbReference type="Proteomes" id="UP000193900">
    <property type="component" value="Unassembled WGS sequence"/>
</dbReference>
<dbReference type="GO" id="GO:0016853">
    <property type="term" value="F:isomerase activity"/>
    <property type="evidence" value="ECO:0007669"/>
    <property type="project" value="UniProtKB-KW"/>
</dbReference>
<dbReference type="SUPFAM" id="SSF51658">
    <property type="entry name" value="Xylose isomerase-like"/>
    <property type="match status" value="1"/>
</dbReference>
<sequence>MKLSVTAWSFPALTMKEVGGLAEVLSIPAVDIGLFYASALDKARVVSDPEAYGREVREALPVEVANYYHLFGDGLAGRNLALPSDPENMKDCKAALSFAKAAGAPTVFVLPGMVNPGQSRKQALDQSVENLKPMVAAGQEIGVTLTVEPHTHGLLESVEMTHEMVNRVPGLKLALDPAHYLTLGYRQDEIETLCPHTGHVHLRQGRPGVLQAKMDEGTLNFPAFFGALRDAGYDGWLAIEYVHQAYMNTVFDDVLTETVRMRDTFNAWNA</sequence>
<keyword evidence="2" id="KW-0413">Isomerase</keyword>
<dbReference type="InterPro" id="IPR013022">
    <property type="entry name" value="Xyl_isomerase-like_TIM-brl"/>
</dbReference>
<dbReference type="OrthoDB" id="9786584at2"/>
<dbReference type="InterPro" id="IPR050312">
    <property type="entry name" value="IolE/XylAMocC-like"/>
</dbReference>
<keyword evidence="3" id="KW-1185">Reference proteome</keyword>
<accession>A0A1Y5THL7</accession>
<dbReference type="AlphaFoldDB" id="A0A1Y5THL7"/>
<dbReference type="RefSeq" id="WP_085879824.1">
    <property type="nucleotide sequence ID" value="NZ_FWFZ01000017.1"/>
</dbReference>
<evidence type="ECO:0000259" key="1">
    <source>
        <dbReference type="Pfam" id="PF01261"/>
    </source>
</evidence>
<gene>
    <name evidence="2" type="ORF">ROA7023_03019</name>
</gene>
<evidence type="ECO:0000313" key="2">
    <source>
        <dbReference type="EMBL" id="SLN64489.1"/>
    </source>
</evidence>
<dbReference type="Pfam" id="PF01261">
    <property type="entry name" value="AP_endonuc_2"/>
    <property type="match status" value="1"/>
</dbReference>